<evidence type="ECO:0000259" key="1">
    <source>
        <dbReference type="Pfam" id="PF00773"/>
    </source>
</evidence>
<feature type="non-terminal residue" evidence="2">
    <location>
        <position position="67"/>
    </location>
</feature>
<dbReference type="AlphaFoldDB" id="W1XI32"/>
<dbReference type="GO" id="GO:0004540">
    <property type="term" value="F:RNA nuclease activity"/>
    <property type="evidence" value="ECO:0007669"/>
    <property type="project" value="InterPro"/>
</dbReference>
<evidence type="ECO:0000313" key="2">
    <source>
        <dbReference type="EMBL" id="ETJ29993.1"/>
    </source>
</evidence>
<comment type="caution">
    <text evidence="2">The sequence shown here is derived from an EMBL/GenBank/DDBJ whole genome shotgun (WGS) entry which is preliminary data.</text>
</comment>
<organism evidence="2">
    <name type="scientific">human gut metagenome</name>
    <dbReference type="NCBI Taxonomy" id="408170"/>
    <lineage>
        <taxon>unclassified sequences</taxon>
        <taxon>metagenomes</taxon>
        <taxon>organismal metagenomes</taxon>
    </lineage>
</organism>
<dbReference type="InterPro" id="IPR050180">
    <property type="entry name" value="RNR_Ribonuclease"/>
</dbReference>
<dbReference type="InterPro" id="IPR001900">
    <property type="entry name" value="RNase_II/R"/>
</dbReference>
<dbReference type="PANTHER" id="PTHR23355">
    <property type="entry name" value="RIBONUCLEASE"/>
    <property type="match status" value="1"/>
</dbReference>
<accession>W1XI32</accession>
<name>W1XI32_9ZZZZ</name>
<feature type="domain" description="RNB" evidence="1">
    <location>
        <begin position="1"/>
        <end position="48"/>
    </location>
</feature>
<dbReference type="Pfam" id="PF00773">
    <property type="entry name" value="RNB"/>
    <property type="match status" value="1"/>
</dbReference>
<dbReference type="EMBL" id="AZMM01015483">
    <property type="protein sequence ID" value="ETJ29993.1"/>
    <property type="molecule type" value="Genomic_DNA"/>
</dbReference>
<reference evidence="2" key="1">
    <citation type="submission" date="2013-12" db="EMBL/GenBank/DDBJ databases">
        <title>A Varibaculum cambriense genome reconstructed from a premature infant gut community with otherwise low bacterial novelty that shifts toward anaerobic metabolism during the third week of life.</title>
        <authorList>
            <person name="Brown C.T."/>
            <person name="Sharon I."/>
            <person name="Thomas B.C."/>
            <person name="Castelle C.J."/>
            <person name="Morowitz M.J."/>
            <person name="Banfield J.F."/>
        </authorList>
    </citation>
    <scope>NUCLEOTIDE SEQUENCE</scope>
</reference>
<proteinExistence type="predicted"/>
<dbReference type="GO" id="GO:0006402">
    <property type="term" value="P:mRNA catabolic process"/>
    <property type="evidence" value="ECO:0007669"/>
    <property type="project" value="TreeGrafter"/>
</dbReference>
<dbReference type="SUPFAM" id="SSF50249">
    <property type="entry name" value="Nucleic acid-binding proteins"/>
    <property type="match status" value="1"/>
</dbReference>
<feature type="non-terminal residue" evidence="2">
    <location>
        <position position="1"/>
    </location>
</feature>
<dbReference type="GO" id="GO:0005829">
    <property type="term" value="C:cytosol"/>
    <property type="evidence" value="ECO:0007669"/>
    <property type="project" value="TreeGrafter"/>
</dbReference>
<dbReference type="PANTHER" id="PTHR23355:SF9">
    <property type="entry name" value="DIS3-LIKE EXONUCLEASE 2"/>
    <property type="match status" value="1"/>
</dbReference>
<protein>
    <submittedName>
        <fullName evidence="2">Ribonuclease R</fullName>
    </submittedName>
</protein>
<sequence>LRSMMQARYAPECTGHFGLAAQYYCHFTSPIRRYPDLQIHRIIKEYLHGKIDEKRENKLKNIVGHSA</sequence>
<dbReference type="GO" id="GO:0003723">
    <property type="term" value="F:RNA binding"/>
    <property type="evidence" value="ECO:0007669"/>
    <property type="project" value="InterPro"/>
</dbReference>
<gene>
    <name evidence="2" type="ORF">Q604_UNBC15483G0001</name>
</gene>
<dbReference type="InterPro" id="IPR012340">
    <property type="entry name" value="NA-bd_OB-fold"/>
</dbReference>